<dbReference type="Gene3D" id="3.80.10.10">
    <property type="entry name" value="Ribonuclease Inhibitor"/>
    <property type="match status" value="1"/>
</dbReference>
<dbReference type="EMBL" id="PJQY01000738">
    <property type="protein sequence ID" value="PQQ08330.1"/>
    <property type="molecule type" value="Genomic_DNA"/>
</dbReference>
<evidence type="ECO:0000313" key="4">
    <source>
        <dbReference type="Proteomes" id="UP000250321"/>
    </source>
</evidence>
<gene>
    <name evidence="3" type="ORF">Pyn_23008</name>
</gene>
<dbReference type="PANTHER" id="PTHR33463:SF181">
    <property type="entry name" value="AAA+ ATPASE DOMAIN-CONTAINING PROTEIN"/>
    <property type="match status" value="1"/>
</dbReference>
<dbReference type="OrthoDB" id="1165828at2759"/>
<dbReference type="Proteomes" id="UP000250321">
    <property type="component" value="Unassembled WGS sequence"/>
</dbReference>
<keyword evidence="4" id="KW-1185">Reference proteome</keyword>
<keyword evidence="1" id="KW-0611">Plant defense</keyword>
<evidence type="ECO:0000259" key="2">
    <source>
        <dbReference type="Pfam" id="PF23247"/>
    </source>
</evidence>
<dbReference type="InterPro" id="IPR057135">
    <property type="entry name" value="At4g27190-like_LRR"/>
</dbReference>
<feature type="domain" description="Disease resistance protein At4g27190-like leucine-rich repeats" evidence="2">
    <location>
        <begin position="4"/>
        <end position="36"/>
    </location>
</feature>
<accession>A0A314YPP7</accession>
<evidence type="ECO:0000313" key="3">
    <source>
        <dbReference type="EMBL" id="PQQ08330.1"/>
    </source>
</evidence>
<proteinExistence type="predicted"/>
<dbReference type="InterPro" id="IPR050905">
    <property type="entry name" value="Plant_NBS-LRR"/>
</dbReference>
<dbReference type="PANTHER" id="PTHR33463">
    <property type="entry name" value="NB-ARC DOMAIN-CONTAINING PROTEIN-RELATED"/>
    <property type="match status" value="1"/>
</dbReference>
<dbReference type="STRING" id="2094558.A0A314YPP7"/>
<name>A0A314YPP7_PRUYE</name>
<organism evidence="3 4">
    <name type="scientific">Prunus yedoensis var. nudiflora</name>
    <dbReference type="NCBI Taxonomy" id="2094558"/>
    <lineage>
        <taxon>Eukaryota</taxon>
        <taxon>Viridiplantae</taxon>
        <taxon>Streptophyta</taxon>
        <taxon>Embryophyta</taxon>
        <taxon>Tracheophyta</taxon>
        <taxon>Spermatophyta</taxon>
        <taxon>Magnoliopsida</taxon>
        <taxon>eudicotyledons</taxon>
        <taxon>Gunneridae</taxon>
        <taxon>Pentapetalae</taxon>
        <taxon>rosids</taxon>
        <taxon>fabids</taxon>
        <taxon>Rosales</taxon>
        <taxon>Rosaceae</taxon>
        <taxon>Amygdaloideae</taxon>
        <taxon>Amygdaleae</taxon>
        <taxon>Prunus</taxon>
    </lineage>
</organism>
<comment type="caution">
    <text evidence="3">The sequence shown here is derived from an EMBL/GenBank/DDBJ whole genome shotgun (WGS) entry which is preliminary data.</text>
</comment>
<dbReference type="SUPFAM" id="SSF52047">
    <property type="entry name" value="RNI-like"/>
    <property type="match status" value="1"/>
</dbReference>
<reference evidence="3 4" key="1">
    <citation type="submission" date="2018-02" db="EMBL/GenBank/DDBJ databases">
        <title>Draft genome of wild Prunus yedoensis var. nudiflora.</title>
        <authorList>
            <person name="Baek S."/>
            <person name="Kim J.-H."/>
            <person name="Choi K."/>
            <person name="Kim G.-B."/>
            <person name="Cho A."/>
            <person name="Jang H."/>
            <person name="Shin C.-H."/>
            <person name="Yu H.-J."/>
            <person name="Mun J.-H."/>
        </authorList>
    </citation>
    <scope>NUCLEOTIDE SEQUENCE [LARGE SCALE GENOMIC DNA]</scope>
    <source>
        <strain evidence="4">cv. Jeju island</strain>
        <tissue evidence="3">Leaf</tissue>
    </source>
</reference>
<dbReference type="AlphaFoldDB" id="A0A314YPP7"/>
<feature type="domain" description="Disease resistance protein At4g27190-like leucine-rich repeats" evidence="2">
    <location>
        <begin position="47"/>
        <end position="77"/>
    </location>
</feature>
<evidence type="ECO:0000256" key="1">
    <source>
        <dbReference type="ARBA" id="ARBA00022821"/>
    </source>
</evidence>
<dbReference type="Pfam" id="PF23247">
    <property type="entry name" value="LRR_RPS2"/>
    <property type="match status" value="2"/>
</dbReference>
<sequence>MELVIMDSCESLKNIFPASVAKGLQQLRELIVWNCEILEEIVANEGVETTPDLKNIFPASVAKGLQQLRELSVENCGILEEIVAKEGSRNDTN</sequence>
<dbReference type="InterPro" id="IPR032675">
    <property type="entry name" value="LRR_dom_sf"/>
</dbReference>
<protein>
    <submittedName>
        <fullName evidence="3">Disease resistance protein</fullName>
    </submittedName>
</protein>